<dbReference type="GO" id="GO:0005829">
    <property type="term" value="C:cytosol"/>
    <property type="evidence" value="ECO:0007669"/>
    <property type="project" value="TreeGrafter"/>
</dbReference>
<dbReference type="CDD" id="cd07067">
    <property type="entry name" value="HP_PGM_like"/>
    <property type="match status" value="1"/>
</dbReference>
<gene>
    <name evidence="5" type="ORF">LF65_04413</name>
</gene>
<dbReference type="Proteomes" id="UP000031866">
    <property type="component" value="Chromosome"/>
</dbReference>
<dbReference type="InterPro" id="IPR051695">
    <property type="entry name" value="Phosphoglycerate_Mutase"/>
</dbReference>
<evidence type="ECO:0000256" key="4">
    <source>
        <dbReference type="PIRSR" id="PIRSR613078-3"/>
    </source>
</evidence>
<dbReference type="KEGG" id="cbei:LF65_04413"/>
<evidence type="ECO:0000256" key="3">
    <source>
        <dbReference type="PIRSR" id="PIRSR613078-2"/>
    </source>
</evidence>
<dbReference type="GO" id="GO:0043456">
    <property type="term" value="P:regulation of pentose-phosphate shunt"/>
    <property type="evidence" value="ECO:0007669"/>
    <property type="project" value="TreeGrafter"/>
</dbReference>
<evidence type="ECO:0000313" key="5">
    <source>
        <dbReference type="EMBL" id="AJH00953.2"/>
    </source>
</evidence>
<dbReference type="PROSITE" id="PS00175">
    <property type="entry name" value="PG_MUTASE"/>
    <property type="match status" value="1"/>
</dbReference>
<dbReference type="GO" id="GO:0004331">
    <property type="term" value="F:fructose-2,6-bisphosphate 2-phosphatase activity"/>
    <property type="evidence" value="ECO:0007669"/>
    <property type="project" value="TreeGrafter"/>
</dbReference>
<dbReference type="InterPro" id="IPR001345">
    <property type="entry name" value="PG/BPGM_mutase_AS"/>
</dbReference>
<dbReference type="PANTHER" id="PTHR46517">
    <property type="entry name" value="FRUCTOSE-2,6-BISPHOSPHATASE TIGAR"/>
    <property type="match status" value="1"/>
</dbReference>
<dbReference type="InterPro" id="IPR029033">
    <property type="entry name" value="His_PPase_superfam"/>
</dbReference>
<dbReference type="SMART" id="SM00855">
    <property type="entry name" value="PGAM"/>
    <property type="match status" value="1"/>
</dbReference>
<feature type="active site" description="Proton donor/acceptor" evidence="2">
    <location>
        <position position="93"/>
    </location>
</feature>
<reference evidence="6" key="1">
    <citation type="submission" date="2014-12" db="EMBL/GenBank/DDBJ databases">
        <title>Genome sequence of Clostridium beijerinckii strain 59B.</title>
        <authorList>
            <person name="Little G.T."/>
            <person name="Minton N.P."/>
        </authorList>
    </citation>
    <scope>NUCLEOTIDE SEQUENCE [LARGE SCALE GENOMIC DNA]</scope>
    <source>
        <strain evidence="6">59B</strain>
    </source>
</reference>
<evidence type="ECO:0000256" key="2">
    <source>
        <dbReference type="PIRSR" id="PIRSR613078-1"/>
    </source>
</evidence>
<evidence type="ECO:0000313" key="6">
    <source>
        <dbReference type="Proteomes" id="UP000031866"/>
    </source>
</evidence>
<protein>
    <submittedName>
        <fullName evidence="5">Phosphoglycerate mutase</fullName>
    </submittedName>
</protein>
<dbReference type="RefSeq" id="WP_041898980.1">
    <property type="nucleotide sequence ID" value="NZ_CP010086.2"/>
</dbReference>
<dbReference type="InterPro" id="IPR013078">
    <property type="entry name" value="His_Pase_superF_clade-1"/>
</dbReference>
<feature type="site" description="Transition state stabilizer" evidence="4">
    <location>
        <position position="180"/>
    </location>
</feature>
<dbReference type="SUPFAM" id="SSF53254">
    <property type="entry name" value="Phosphoglycerate mutase-like"/>
    <property type="match status" value="1"/>
</dbReference>
<dbReference type="PANTHER" id="PTHR46517:SF1">
    <property type="entry name" value="FRUCTOSE-2,6-BISPHOSPHATASE TIGAR"/>
    <property type="match status" value="1"/>
</dbReference>
<feature type="active site" description="Tele-phosphohistidine intermediate" evidence="2">
    <location>
        <position position="16"/>
    </location>
</feature>
<proteinExistence type="predicted"/>
<feature type="binding site" evidence="3">
    <location>
        <begin position="15"/>
        <end position="22"/>
    </location>
    <ligand>
        <name>substrate</name>
    </ligand>
</feature>
<evidence type="ECO:0000256" key="1">
    <source>
        <dbReference type="ARBA" id="ARBA00022801"/>
    </source>
</evidence>
<feature type="binding site" evidence="3">
    <location>
        <position position="65"/>
    </location>
    <ligand>
        <name>substrate</name>
    </ligand>
</feature>
<organism evidence="5 6">
    <name type="scientific">Clostridium beijerinckii</name>
    <name type="common">Clostridium MP</name>
    <dbReference type="NCBI Taxonomy" id="1520"/>
    <lineage>
        <taxon>Bacteria</taxon>
        <taxon>Bacillati</taxon>
        <taxon>Bacillota</taxon>
        <taxon>Clostridia</taxon>
        <taxon>Eubacteriales</taxon>
        <taxon>Clostridiaceae</taxon>
        <taxon>Clostridium</taxon>
    </lineage>
</organism>
<accession>A0A0B5QS88</accession>
<dbReference type="Gene3D" id="3.40.50.1240">
    <property type="entry name" value="Phosphoglycerate mutase-like"/>
    <property type="match status" value="1"/>
</dbReference>
<dbReference type="EMBL" id="CP010086">
    <property type="protein sequence ID" value="AJH00953.2"/>
    <property type="molecule type" value="Genomic_DNA"/>
</dbReference>
<sequence length="237" mass="26715">MSGKNKGRVTLYLMRHGQTILNKVGRTQGWCDGVLTKEGIEVAVNTGLGLSDVKFKAVYSSDLGRAIKTAQIVIKENKASGDLELKEFEGLREVYFGKYEGEFEKIKFKAILDFLNVTSFEEMAEKYDFQRAYCDSCAALDETHEAEDYNTALKRFVTTINNICIENEEDGGGNILIVVHGGMLRVFIEHLDKNFDIRNMDNSSISKVVYENGKFKVESVNDSSYSEKGKAMRQILK</sequence>
<dbReference type="STRING" id="1520.LF65_04413"/>
<name>A0A0B5QS88_CLOBE</name>
<keyword evidence="1" id="KW-0378">Hydrolase</keyword>
<dbReference type="GO" id="GO:0045820">
    <property type="term" value="P:negative regulation of glycolytic process"/>
    <property type="evidence" value="ECO:0007669"/>
    <property type="project" value="TreeGrafter"/>
</dbReference>
<dbReference type="Pfam" id="PF00300">
    <property type="entry name" value="His_Phos_1"/>
    <property type="match status" value="1"/>
</dbReference>
<dbReference type="OrthoDB" id="9781415at2"/>
<dbReference type="AlphaFoldDB" id="A0A0B5QS88"/>